<evidence type="ECO:0000313" key="2">
    <source>
        <dbReference type="Proteomes" id="UP000028999"/>
    </source>
</evidence>
<sequence length="80" mass="8578">MSRLPLALHLFGDDEDTHDAFSFQKNRLAGSSKLANVASPGGGEPSHLVEATSGDEGPYPLWVCRCILMAGLIRTNGSRH</sequence>
<proteinExistence type="predicted"/>
<name>A0A078FZ45_BRANA</name>
<dbReference type="PaxDb" id="3708-A0A078FZ45"/>
<accession>A0A078FZ45</accession>
<organism evidence="1 2">
    <name type="scientific">Brassica napus</name>
    <name type="common">Rape</name>
    <dbReference type="NCBI Taxonomy" id="3708"/>
    <lineage>
        <taxon>Eukaryota</taxon>
        <taxon>Viridiplantae</taxon>
        <taxon>Streptophyta</taxon>
        <taxon>Embryophyta</taxon>
        <taxon>Tracheophyta</taxon>
        <taxon>Spermatophyta</taxon>
        <taxon>Magnoliopsida</taxon>
        <taxon>eudicotyledons</taxon>
        <taxon>Gunneridae</taxon>
        <taxon>Pentapetalae</taxon>
        <taxon>rosids</taxon>
        <taxon>malvids</taxon>
        <taxon>Brassicales</taxon>
        <taxon>Brassicaceae</taxon>
        <taxon>Brassiceae</taxon>
        <taxon>Brassica</taxon>
    </lineage>
</organism>
<dbReference type="AlphaFoldDB" id="A0A078FZ45"/>
<dbReference type="Gramene" id="CDY18469">
    <property type="protein sequence ID" value="CDY18469"/>
    <property type="gene ID" value="GSBRNA2T00005472001"/>
</dbReference>
<dbReference type="EMBL" id="LK032085">
    <property type="protein sequence ID" value="CDY18469.1"/>
    <property type="molecule type" value="Genomic_DNA"/>
</dbReference>
<dbReference type="Proteomes" id="UP000028999">
    <property type="component" value="Unassembled WGS sequence"/>
</dbReference>
<dbReference type="STRING" id="3708.A0A078FZ45"/>
<evidence type="ECO:0000313" key="1">
    <source>
        <dbReference type="EMBL" id="CDY18469.1"/>
    </source>
</evidence>
<keyword evidence="2" id="KW-1185">Reference proteome</keyword>
<reference evidence="1 2" key="1">
    <citation type="journal article" date="2014" name="Science">
        <title>Plant genetics. Early allopolyploid evolution in the post-Neolithic Brassica napus oilseed genome.</title>
        <authorList>
            <person name="Chalhoub B."/>
            <person name="Denoeud F."/>
            <person name="Liu S."/>
            <person name="Parkin I.A."/>
            <person name="Tang H."/>
            <person name="Wang X."/>
            <person name="Chiquet J."/>
            <person name="Belcram H."/>
            <person name="Tong C."/>
            <person name="Samans B."/>
            <person name="Correa M."/>
            <person name="Da Silva C."/>
            <person name="Just J."/>
            <person name="Falentin C."/>
            <person name="Koh C.S."/>
            <person name="Le Clainche I."/>
            <person name="Bernard M."/>
            <person name="Bento P."/>
            <person name="Noel B."/>
            <person name="Labadie K."/>
            <person name="Alberti A."/>
            <person name="Charles M."/>
            <person name="Arnaud D."/>
            <person name="Guo H."/>
            <person name="Daviaud C."/>
            <person name="Alamery S."/>
            <person name="Jabbari K."/>
            <person name="Zhao M."/>
            <person name="Edger P.P."/>
            <person name="Chelaifa H."/>
            <person name="Tack D."/>
            <person name="Lassalle G."/>
            <person name="Mestiri I."/>
            <person name="Schnel N."/>
            <person name="Le Paslier M.C."/>
            <person name="Fan G."/>
            <person name="Renault V."/>
            <person name="Bayer P.E."/>
            <person name="Golicz A.A."/>
            <person name="Manoli S."/>
            <person name="Lee T.H."/>
            <person name="Thi V.H."/>
            <person name="Chalabi S."/>
            <person name="Hu Q."/>
            <person name="Fan C."/>
            <person name="Tollenaere R."/>
            <person name="Lu Y."/>
            <person name="Battail C."/>
            <person name="Shen J."/>
            <person name="Sidebottom C.H."/>
            <person name="Wang X."/>
            <person name="Canaguier A."/>
            <person name="Chauveau A."/>
            <person name="Berard A."/>
            <person name="Deniot G."/>
            <person name="Guan M."/>
            <person name="Liu Z."/>
            <person name="Sun F."/>
            <person name="Lim Y.P."/>
            <person name="Lyons E."/>
            <person name="Town C.D."/>
            <person name="Bancroft I."/>
            <person name="Wang X."/>
            <person name="Meng J."/>
            <person name="Ma J."/>
            <person name="Pires J.C."/>
            <person name="King G.J."/>
            <person name="Brunel D."/>
            <person name="Delourme R."/>
            <person name="Renard M."/>
            <person name="Aury J.M."/>
            <person name="Adams K.L."/>
            <person name="Batley J."/>
            <person name="Snowdon R.J."/>
            <person name="Tost J."/>
            <person name="Edwards D."/>
            <person name="Zhou Y."/>
            <person name="Hua W."/>
            <person name="Sharpe A.G."/>
            <person name="Paterson A.H."/>
            <person name="Guan C."/>
            <person name="Wincker P."/>
        </authorList>
    </citation>
    <scope>NUCLEOTIDE SEQUENCE [LARGE SCALE GENOMIC DNA]</scope>
    <source>
        <strain evidence="2">cv. Darmor-bzh</strain>
    </source>
</reference>
<protein>
    <submittedName>
        <fullName evidence="1">BnaA04g21180D protein</fullName>
    </submittedName>
</protein>
<gene>
    <name evidence="1" type="primary">BnaA04g21180D</name>
    <name evidence="1" type="ORF">GSBRNA2T00005472001</name>
</gene>